<sequence length="678" mass="75786">MPSYSSVPGLLASYPSSSSTVHLLRHTSLSPSRSFCFPASAAARQVGSTRLSYPPYSSSLLRSMYRQLSVERPRSSHRMHDVFYSPISHCRPALPPLPSKHLSSRLFDPGSSSVHKTFLHGTASFSHSTTAPVLAEKAKPISYPIACERESVEPTVLSSSGTCEGGSQKLKLLSPTTSLHEGLEGCTEAEKSGVNRVESSPPLVEDAPEACFEEGATPLVSSFISEDAKLLGGRCSRKLSADTIVSRARNRTERSRKTTAFTRNIQNELPDLLAVPGIGPRNFEKLVAKGIGKVAELKQLYRDKFINDESQKMVEFLQSSVGIVHKNHAESITSYVKNCVDEEQKEQSSAGKESSNGQKKKVTICVEGNISVGKTTFLRRIAGEVIELRDLVEIVPEPVDKWKDVGPDHFNLLDAFYNEPERYAYTFQNYVFATRLMKEQETSKGMKPLRLMERSIFSDRLVFVRAVHEAKWMSELELRIYESWFDPFISALPGLVPDGFIYLRASPDTCLQRLHLRNRPEERSVTLEYLRGLHEKHEQCFFPSERTGGIYALNPMPSNPHRSLPPPRIRDRVFYLEGDHLHSSIRKVPALILDCEASIDLNKDLEARAEYAEQVAEFYEYIRSNKDLEMSEPALPGNGNPFLLPYTGGLFKPDGSPFLRGHGLDVLNFGQRPSTFVA</sequence>
<comment type="caution">
    <text evidence="3">The sequence shown here is derived from an EMBL/GenBank/DDBJ whole genome shotgun (WGS) entry which is preliminary data.</text>
</comment>
<dbReference type="SUPFAM" id="SSF52540">
    <property type="entry name" value="P-loop containing nucleoside triphosphate hydrolases"/>
    <property type="match status" value="1"/>
</dbReference>
<dbReference type="OrthoDB" id="567086at2759"/>
<keyword evidence="1" id="KW-0934">Plastid</keyword>
<evidence type="ECO:0000313" key="4">
    <source>
        <dbReference type="Proteomes" id="UP000886520"/>
    </source>
</evidence>
<dbReference type="AlphaFoldDB" id="A0A9D4V4Z0"/>
<dbReference type="InterPro" id="IPR027417">
    <property type="entry name" value="P-loop_NTPase"/>
</dbReference>
<keyword evidence="1" id="KW-0150">Chloroplast</keyword>
<evidence type="ECO:0000256" key="1">
    <source>
        <dbReference type="ARBA" id="ARBA00022528"/>
    </source>
</evidence>
<accession>A0A9D4V4Z0</accession>
<feature type="domain" description="Deoxynucleoside kinase" evidence="2">
    <location>
        <begin position="364"/>
        <end position="618"/>
    </location>
</feature>
<evidence type="ECO:0000313" key="3">
    <source>
        <dbReference type="EMBL" id="KAI5079457.1"/>
    </source>
</evidence>
<dbReference type="EMBL" id="JABFUD020000005">
    <property type="protein sequence ID" value="KAI5079457.1"/>
    <property type="molecule type" value="Genomic_DNA"/>
</dbReference>
<protein>
    <recommendedName>
        <fullName evidence="2">Deoxynucleoside kinase domain-containing protein</fullName>
    </recommendedName>
</protein>
<dbReference type="GO" id="GO:0019136">
    <property type="term" value="F:deoxynucleoside kinase activity"/>
    <property type="evidence" value="ECO:0007669"/>
    <property type="project" value="TreeGrafter"/>
</dbReference>
<dbReference type="PANTHER" id="PTHR10513:SF35">
    <property type="entry name" value="DEOXYADENOSINE KINASE"/>
    <property type="match status" value="1"/>
</dbReference>
<dbReference type="InterPro" id="IPR050566">
    <property type="entry name" value="Deoxyribonucleoside_kinase"/>
</dbReference>
<dbReference type="GO" id="GO:0005737">
    <property type="term" value="C:cytoplasm"/>
    <property type="evidence" value="ECO:0007669"/>
    <property type="project" value="TreeGrafter"/>
</dbReference>
<dbReference type="Pfam" id="PF01712">
    <property type="entry name" value="dNK"/>
    <property type="match status" value="1"/>
</dbReference>
<dbReference type="InterPro" id="IPR031314">
    <property type="entry name" value="DNK_dom"/>
</dbReference>
<reference evidence="3 4" key="1">
    <citation type="submission" date="2021-01" db="EMBL/GenBank/DDBJ databases">
        <title>Adiantum capillus-veneris genome.</title>
        <authorList>
            <person name="Fang Y."/>
            <person name="Liao Q."/>
        </authorList>
    </citation>
    <scope>NUCLEOTIDE SEQUENCE [LARGE SCALE GENOMIC DNA]</scope>
    <source>
        <strain evidence="3">H3</strain>
        <tissue evidence="3">Leaf</tissue>
    </source>
</reference>
<dbReference type="PANTHER" id="PTHR10513">
    <property type="entry name" value="DEOXYNUCLEOSIDE KINASE"/>
    <property type="match status" value="1"/>
</dbReference>
<dbReference type="Proteomes" id="UP000886520">
    <property type="component" value="Chromosome 5"/>
</dbReference>
<keyword evidence="4" id="KW-1185">Reference proteome</keyword>
<organism evidence="3 4">
    <name type="scientific">Adiantum capillus-veneris</name>
    <name type="common">Maidenhair fern</name>
    <dbReference type="NCBI Taxonomy" id="13818"/>
    <lineage>
        <taxon>Eukaryota</taxon>
        <taxon>Viridiplantae</taxon>
        <taxon>Streptophyta</taxon>
        <taxon>Embryophyta</taxon>
        <taxon>Tracheophyta</taxon>
        <taxon>Polypodiopsida</taxon>
        <taxon>Polypodiidae</taxon>
        <taxon>Polypodiales</taxon>
        <taxon>Pteridineae</taxon>
        <taxon>Pteridaceae</taxon>
        <taxon>Vittarioideae</taxon>
        <taxon>Adiantum</taxon>
    </lineage>
</organism>
<evidence type="ECO:0000259" key="2">
    <source>
        <dbReference type="Pfam" id="PF01712"/>
    </source>
</evidence>
<dbReference type="CDD" id="cd01673">
    <property type="entry name" value="dNK"/>
    <property type="match status" value="1"/>
</dbReference>
<dbReference type="Gene3D" id="3.40.50.300">
    <property type="entry name" value="P-loop containing nucleotide triphosphate hydrolases"/>
    <property type="match status" value="1"/>
</dbReference>
<name>A0A9D4V4Z0_ADICA</name>
<gene>
    <name evidence="3" type="ORF">GOP47_0004936</name>
</gene>
<proteinExistence type="predicted"/>